<organism evidence="2 3">
    <name type="scientific">Flammeovirga aprica JL-4</name>
    <dbReference type="NCBI Taxonomy" id="694437"/>
    <lineage>
        <taxon>Bacteria</taxon>
        <taxon>Pseudomonadati</taxon>
        <taxon>Bacteroidota</taxon>
        <taxon>Cytophagia</taxon>
        <taxon>Cytophagales</taxon>
        <taxon>Flammeovirgaceae</taxon>
        <taxon>Flammeovirga</taxon>
    </lineage>
</organism>
<evidence type="ECO:0000313" key="2">
    <source>
        <dbReference type="EMBL" id="NME72363.1"/>
    </source>
</evidence>
<proteinExistence type="predicted"/>
<evidence type="ECO:0000313" key="3">
    <source>
        <dbReference type="Proteomes" id="UP000576082"/>
    </source>
</evidence>
<comment type="caution">
    <text evidence="2">The sequence shown here is derived from an EMBL/GenBank/DDBJ whole genome shotgun (WGS) entry which is preliminary data.</text>
</comment>
<dbReference type="SMART" id="SM00710">
    <property type="entry name" value="PbH1"/>
    <property type="match status" value="4"/>
</dbReference>
<dbReference type="InterPro" id="IPR026444">
    <property type="entry name" value="Secre_tail"/>
</dbReference>
<protein>
    <submittedName>
        <fullName evidence="2">T9SS type A sorting domain-containing protein</fullName>
    </submittedName>
</protein>
<dbReference type="EMBL" id="JABANE010000154">
    <property type="protein sequence ID" value="NME72363.1"/>
    <property type="molecule type" value="Genomic_DNA"/>
</dbReference>
<dbReference type="InterPro" id="IPR039448">
    <property type="entry name" value="Beta_helix"/>
</dbReference>
<gene>
    <name evidence="2" type="ORF">HHU12_30660</name>
</gene>
<keyword evidence="3" id="KW-1185">Reference proteome</keyword>
<sequence>MKFIITTALLFCFIMAKGQTTYHVYSDEIPWETSNPVQENGKMYSINEAISKASDGDIIEVHEGIYREKLVVNKDNLTIKNYQNEYVLVTGAEVVNGWTKASGMAEGVYQASVSNLKFETEFTQLFDNGIEQVMGRHPNNTSGEMMDPMGENSGYALLSDVWKEEGENANGYATLEDENFPNVDLTGGIFRGLTGKMRNYVIGNITANEGNSVTFKAHNNGVWKDAGAIKNTQHKFSWGFVMHKNLVDSPGEWFKEGNTVFYFPQNGEAIHQTRIEVQVREKVLVLNNTSGSYLDGIHFVAGNAEMINTNQAKIENCSFRHLYPFWKSKGYGDNNTEKTGIYLSNSSDNTFKNTQVAHTWGNAIAVKGGNNNQFENCLIEDFGWLGIFTSGIYATGDYIRVQHCTFGDAARFHIRIRKNIKFDILDSDFFGAMRMGEDAGPIEATSTGTLYALNMKGSEIAYNKIHDVHGLPVSDGGYNKQKITAFYMEDTENYTAHHNLIYNIKADNYTGPHSITRHGEFLYLGPRYNPMDKPVNYYNNTIWNVDFGISIWNIEIDNWEELGINHSTGYMKDGHFANNIFMSGTGYKMSYVRQKLSATGGNLGWVAIENSPSIETEDFDAFTAHVAKYNYHFNPEHNQHYDFSEGGNHFTDADNGDFNLLNQSSAKGAGVAINGITNADNPDCGALEGSNRVMQAGANLQLADRLEQTNHNAQETVGIVSFKDEFTVATLSFPVEVHYNTHEERDVVIILKDPEGGFIQSKTVTVDKGVGTVSEQIEIDTALVINENYSVTIALRPVGASWTENIVTVQQNFNIIEMPESVSFIDPLSEYEATITVNVSYTAHEQRDLNLILQSETGEYISSEKVQVEKGSGIEEIILTAPNSLIDGHNYRLLAALREVGGNWSTNKATTTHNFILDSSGRIINSHESEKLTNIITIAPNPVIHTIKVSGVKSGTTYKLLDLRGRLLMEGVLTNGSIQLQKLIKGIYLLQFENSQHIKLIKN</sequence>
<dbReference type="RefSeq" id="WP_169660557.1">
    <property type="nucleotide sequence ID" value="NZ_JABANE010000154.1"/>
</dbReference>
<evidence type="ECO:0000259" key="1">
    <source>
        <dbReference type="Pfam" id="PF13229"/>
    </source>
</evidence>
<dbReference type="Proteomes" id="UP000576082">
    <property type="component" value="Unassembled WGS sequence"/>
</dbReference>
<dbReference type="InterPro" id="IPR012334">
    <property type="entry name" value="Pectin_lyas_fold"/>
</dbReference>
<dbReference type="SUPFAM" id="SSF51126">
    <property type="entry name" value="Pectin lyase-like"/>
    <property type="match status" value="2"/>
</dbReference>
<dbReference type="NCBIfam" id="TIGR04183">
    <property type="entry name" value="Por_Secre_tail"/>
    <property type="match status" value="1"/>
</dbReference>
<feature type="domain" description="Right handed beta helix" evidence="1">
    <location>
        <begin position="307"/>
        <end position="419"/>
    </location>
</feature>
<dbReference type="Gene3D" id="2.160.20.10">
    <property type="entry name" value="Single-stranded right-handed beta-helix, Pectin lyase-like"/>
    <property type="match status" value="2"/>
</dbReference>
<dbReference type="Pfam" id="PF13229">
    <property type="entry name" value="Beta_helix"/>
    <property type="match status" value="1"/>
</dbReference>
<dbReference type="AlphaFoldDB" id="A0A7X9S0W3"/>
<accession>A0A7X9S0W3</accession>
<reference evidence="2 3" key="1">
    <citation type="submission" date="2020-04" db="EMBL/GenBank/DDBJ databases">
        <title>Flammeovirga sp. SR4, a novel species isolated from seawater.</title>
        <authorList>
            <person name="Wang X."/>
        </authorList>
    </citation>
    <scope>NUCLEOTIDE SEQUENCE [LARGE SCALE GENOMIC DNA]</scope>
    <source>
        <strain evidence="2 3">ATCC 23126</strain>
    </source>
</reference>
<name>A0A7X9S0W3_9BACT</name>
<dbReference type="InterPro" id="IPR006626">
    <property type="entry name" value="PbH1"/>
</dbReference>
<dbReference type="InterPro" id="IPR011050">
    <property type="entry name" value="Pectin_lyase_fold/virulence"/>
</dbReference>